<accession>C2KII5</accession>
<organism evidence="1 2">
    <name type="scientific">Leuconostoc mesenteroides subsp. cremoris ATCC 19254</name>
    <dbReference type="NCBI Taxonomy" id="586220"/>
    <lineage>
        <taxon>Bacteria</taxon>
        <taxon>Bacillati</taxon>
        <taxon>Bacillota</taxon>
        <taxon>Bacilli</taxon>
        <taxon>Lactobacillales</taxon>
        <taxon>Lactobacillaceae</taxon>
        <taxon>Leuconostoc</taxon>
    </lineage>
</organism>
<dbReference type="AlphaFoldDB" id="C2KII5"/>
<reference evidence="1 2" key="1">
    <citation type="submission" date="2009-04" db="EMBL/GenBank/DDBJ databases">
        <authorList>
            <person name="Qin X."/>
            <person name="Bachman B."/>
            <person name="Battles P."/>
            <person name="Bell A."/>
            <person name="Bess C."/>
            <person name="Bickham C."/>
            <person name="Chaboub L."/>
            <person name="Chen D."/>
            <person name="Coyle M."/>
            <person name="Deiros D.R."/>
            <person name="Dinh H."/>
            <person name="Forbes L."/>
            <person name="Fowler G."/>
            <person name="Francisco L."/>
            <person name="Fu Q."/>
            <person name="Gubbala S."/>
            <person name="Hale W."/>
            <person name="Han Y."/>
            <person name="Hemphill L."/>
            <person name="Highlander S.K."/>
            <person name="Hirani K."/>
            <person name="Hogues M."/>
            <person name="Jackson L."/>
            <person name="Jakkamsetti A."/>
            <person name="Javaid M."/>
            <person name="Jiang H."/>
            <person name="Korchina V."/>
            <person name="Kovar C."/>
            <person name="Lara F."/>
            <person name="Lee S."/>
            <person name="Mata R."/>
            <person name="Mathew T."/>
            <person name="Moen C."/>
            <person name="Morales K."/>
            <person name="Munidasa M."/>
            <person name="Nazareth L."/>
            <person name="Ngo R."/>
            <person name="Nguyen L."/>
            <person name="Okwuonu G."/>
            <person name="Ongeri F."/>
            <person name="Patil S."/>
            <person name="Petrosino J."/>
            <person name="Pham C."/>
            <person name="Pham P."/>
            <person name="Pu L.-L."/>
            <person name="Puazo M."/>
            <person name="Raj R."/>
            <person name="Reid J."/>
            <person name="Rouhana J."/>
            <person name="Saada N."/>
            <person name="Shang Y."/>
            <person name="Simmons D."/>
            <person name="Thornton R."/>
            <person name="Warren J."/>
            <person name="Weissenberger G."/>
            <person name="Zhang J."/>
            <person name="Zhang L."/>
            <person name="Zhou C."/>
            <person name="Zhu D."/>
            <person name="Muzny D."/>
            <person name="Worley K."/>
            <person name="Gibbs R."/>
        </authorList>
    </citation>
    <scope>NUCLEOTIDE SEQUENCE [LARGE SCALE GENOMIC DNA]</scope>
    <source>
        <strain evidence="1 2">ATCC 19254</strain>
    </source>
</reference>
<dbReference type="Proteomes" id="UP000004283">
    <property type="component" value="Unassembled WGS sequence"/>
</dbReference>
<proteinExistence type="predicted"/>
<protein>
    <submittedName>
        <fullName evidence="1">Uncharacterized protein</fullName>
    </submittedName>
</protein>
<evidence type="ECO:0000313" key="1">
    <source>
        <dbReference type="EMBL" id="EEJ42951.1"/>
    </source>
</evidence>
<sequence>TKKINSETGSVMVGILLDPVTKVDDLTARLAAFFPKYINLQENTVLFNMLF</sequence>
<name>C2KII5_LEUMC</name>
<comment type="caution">
    <text evidence="1">The sequence shown here is derived from an EMBL/GenBank/DDBJ whole genome shotgun (WGS) entry which is preliminary data.</text>
</comment>
<gene>
    <name evidence="1" type="ORF">HMPREF0555_0451</name>
</gene>
<dbReference type="EMBL" id="ACKV01000014">
    <property type="protein sequence ID" value="EEJ42951.1"/>
    <property type="molecule type" value="Genomic_DNA"/>
</dbReference>
<feature type="non-terminal residue" evidence="1">
    <location>
        <position position="1"/>
    </location>
</feature>
<evidence type="ECO:0000313" key="2">
    <source>
        <dbReference type="Proteomes" id="UP000004283"/>
    </source>
</evidence>
<dbReference type="HOGENOM" id="CLU_3092004_0_0_9"/>